<evidence type="ECO:0000256" key="1">
    <source>
        <dbReference type="SAM" id="Phobius"/>
    </source>
</evidence>
<dbReference type="EMBL" id="CP031769">
    <property type="protein sequence ID" value="AXR06332.1"/>
    <property type="molecule type" value="Genomic_DNA"/>
</dbReference>
<dbReference type="Proteomes" id="UP000262073">
    <property type="component" value="Chromosome"/>
</dbReference>
<proteinExistence type="predicted"/>
<dbReference type="AlphaFoldDB" id="A0A346NLC5"/>
<dbReference type="KEGG" id="salm:D0Y50_08115"/>
<keyword evidence="3" id="KW-1185">Reference proteome</keyword>
<sequence length="124" mass="14304">MTVLFLLNYTTTLFLVFILSGVLTPNNLSMRFVFYTTIVLVVTLACWRWGRLSVIKRGKYIYIQTFPTFTKISAEEVENLIIIEKHVLVNRKDGRQSKHHFMFGPSGGIHSSVISLIINQIKRL</sequence>
<name>A0A346NLC5_9ALTE</name>
<keyword evidence="1" id="KW-1133">Transmembrane helix</keyword>
<dbReference type="RefSeq" id="WP_117316371.1">
    <property type="nucleotide sequence ID" value="NZ_CP031769.1"/>
</dbReference>
<accession>A0A346NLC5</accession>
<gene>
    <name evidence="2" type="ORF">D0Y50_08115</name>
</gene>
<keyword evidence="1" id="KW-0472">Membrane</keyword>
<feature type="transmembrane region" description="Helical" evidence="1">
    <location>
        <begin position="6"/>
        <end position="25"/>
    </location>
</feature>
<evidence type="ECO:0000313" key="2">
    <source>
        <dbReference type="EMBL" id="AXR06332.1"/>
    </source>
</evidence>
<feature type="transmembrane region" description="Helical" evidence="1">
    <location>
        <begin position="32"/>
        <end position="50"/>
    </location>
</feature>
<keyword evidence="1" id="KW-0812">Transmembrane</keyword>
<evidence type="ECO:0000313" key="3">
    <source>
        <dbReference type="Proteomes" id="UP000262073"/>
    </source>
</evidence>
<dbReference type="OrthoDB" id="6386372at2"/>
<protein>
    <submittedName>
        <fullName evidence="2">Uncharacterized protein</fullName>
    </submittedName>
</protein>
<organism evidence="2 3">
    <name type="scientific">Salinimonas sediminis</name>
    <dbReference type="NCBI Taxonomy" id="2303538"/>
    <lineage>
        <taxon>Bacteria</taxon>
        <taxon>Pseudomonadati</taxon>
        <taxon>Pseudomonadota</taxon>
        <taxon>Gammaproteobacteria</taxon>
        <taxon>Alteromonadales</taxon>
        <taxon>Alteromonadaceae</taxon>
        <taxon>Alteromonas/Salinimonas group</taxon>
        <taxon>Salinimonas</taxon>
    </lineage>
</organism>
<reference evidence="2 3" key="1">
    <citation type="submission" date="2018-08" db="EMBL/GenBank/DDBJ databases">
        <title>Salinimonas sediminis sp. nov., a piezophilic bacterium isolated from a deep-sea sediment sample from the New Britain Trench.</title>
        <authorList>
            <person name="Cao J."/>
        </authorList>
    </citation>
    <scope>NUCLEOTIDE SEQUENCE [LARGE SCALE GENOMIC DNA]</scope>
    <source>
        <strain evidence="2 3">N102</strain>
    </source>
</reference>